<dbReference type="PANTHER" id="PTHR19944:SF99">
    <property type="entry name" value="HLA CLASS II HISTOCOMPATIBILITY ANTIGEN, DRB1 BETA CHAIN"/>
    <property type="match status" value="1"/>
</dbReference>
<dbReference type="SMART" id="SM00407">
    <property type="entry name" value="IGc1"/>
    <property type="match status" value="1"/>
</dbReference>
<dbReference type="Gene3D" id="2.60.40.10">
    <property type="entry name" value="Immunoglobulins"/>
    <property type="match status" value="1"/>
</dbReference>
<dbReference type="InterPro" id="IPR036179">
    <property type="entry name" value="Ig-like_dom_sf"/>
</dbReference>
<dbReference type="PANTHER" id="PTHR19944">
    <property type="entry name" value="MHC CLASS II-RELATED"/>
    <property type="match status" value="1"/>
</dbReference>
<dbReference type="Pfam" id="PF07654">
    <property type="entry name" value="C1-set"/>
    <property type="match status" value="1"/>
</dbReference>
<feature type="signal peptide" evidence="1">
    <location>
        <begin position="1"/>
        <end position="26"/>
    </location>
</feature>
<keyword evidence="1" id="KW-0732">Signal</keyword>
<keyword evidence="4" id="KW-1185">Reference proteome</keyword>
<dbReference type="Proteomes" id="UP000694545">
    <property type="component" value="Unplaced"/>
</dbReference>
<evidence type="ECO:0000313" key="4">
    <source>
        <dbReference type="Proteomes" id="UP000694545"/>
    </source>
</evidence>
<protein>
    <recommendedName>
        <fullName evidence="2">Ig-like domain-containing protein</fullName>
    </recommendedName>
</protein>
<sequence length="185" mass="21259">MGWDSSCQVARTCLPIFLGLWLKSQTVWLGWDSSCSVPVQPKVTISPSKDDPLSPCTLLLCTVASFYLQEIEVRWLKNRQRVMEGVFYGEECQKRDRMYQTQVMLEDTPQRGDVYACQEEHTSLGVPLTVSMWIELNEKHLGEEDTRRPGEPAGDIWEQIVAERRMEGQAKAVPAHDCQQQEVRR</sequence>
<proteinExistence type="predicted"/>
<dbReference type="Ensembl" id="ENSVKKT00000018235.1">
    <property type="protein sequence ID" value="ENSVKKP00000017787.1"/>
    <property type="gene ID" value="ENSVKKG00000012157.1"/>
</dbReference>
<dbReference type="InterPro" id="IPR050160">
    <property type="entry name" value="MHC/Immunoglobulin"/>
</dbReference>
<evidence type="ECO:0000313" key="3">
    <source>
        <dbReference type="Ensembl" id="ENSVKKP00000017787.1"/>
    </source>
</evidence>
<dbReference type="InterPro" id="IPR007110">
    <property type="entry name" value="Ig-like_dom"/>
</dbReference>
<evidence type="ECO:0000259" key="2">
    <source>
        <dbReference type="PROSITE" id="PS50835"/>
    </source>
</evidence>
<dbReference type="InterPro" id="IPR013783">
    <property type="entry name" value="Ig-like_fold"/>
</dbReference>
<dbReference type="InterPro" id="IPR003597">
    <property type="entry name" value="Ig_C1-set"/>
</dbReference>
<evidence type="ECO:0000256" key="1">
    <source>
        <dbReference type="SAM" id="SignalP"/>
    </source>
</evidence>
<reference evidence="3" key="1">
    <citation type="submission" date="2025-08" db="UniProtKB">
        <authorList>
            <consortium name="Ensembl"/>
        </authorList>
    </citation>
    <scope>IDENTIFICATION</scope>
</reference>
<accession>A0A8D2Q4A0</accession>
<feature type="chain" id="PRO_5034015365" description="Ig-like domain-containing protein" evidence="1">
    <location>
        <begin position="27"/>
        <end position="185"/>
    </location>
</feature>
<feature type="domain" description="Ig-like" evidence="2">
    <location>
        <begin position="41"/>
        <end position="131"/>
    </location>
</feature>
<name>A0A8D2Q4A0_VARKO</name>
<dbReference type="AlphaFoldDB" id="A0A8D2Q4A0"/>
<organism evidence="3 4">
    <name type="scientific">Varanus komodoensis</name>
    <name type="common">Komodo dragon</name>
    <dbReference type="NCBI Taxonomy" id="61221"/>
    <lineage>
        <taxon>Eukaryota</taxon>
        <taxon>Metazoa</taxon>
        <taxon>Chordata</taxon>
        <taxon>Craniata</taxon>
        <taxon>Vertebrata</taxon>
        <taxon>Euteleostomi</taxon>
        <taxon>Lepidosauria</taxon>
        <taxon>Squamata</taxon>
        <taxon>Bifurcata</taxon>
        <taxon>Unidentata</taxon>
        <taxon>Episquamata</taxon>
        <taxon>Toxicofera</taxon>
        <taxon>Anguimorpha</taxon>
        <taxon>Paleoanguimorpha</taxon>
        <taxon>Varanoidea</taxon>
        <taxon>Varanidae</taxon>
        <taxon>Varanus</taxon>
    </lineage>
</organism>
<dbReference type="SUPFAM" id="SSF48726">
    <property type="entry name" value="Immunoglobulin"/>
    <property type="match status" value="1"/>
</dbReference>
<reference evidence="3" key="2">
    <citation type="submission" date="2025-09" db="UniProtKB">
        <authorList>
            <consortium name="Ensembl"/>
        </authorList>
    </citation>
    <scope>IDENTIFICATION</scope>
</reference>
<dbReference type="PROSITE" id="PS50835">
    <property type="entry name" value="IG_LIKE"/>
    <property type="match status" value="1"/>
</dbReference>